<dbReference type="HAMAP" id="MF_00021">
    <property type="entry name" value="ThiI"/>
    <property type="match status" value="1"/>
</dbReference>
<feature type="domain" description="THUMP" evidence="19">
    <location>
        <begin position="63"/>
        <end position="168"/>
    </location>
</feature>
<dbReference type="KEGG" id="tpg:TPEGAU_0559"/>
<comment type="function">
    <text evidence="11 18">Catalyzes the ATP-dependent transfer of a sulfur to tRNA to produce 4-thiouridine in position 8 of tRNAs, which functions as a near-UV photosensor. Also catalyzes the transfer of sulfur to the sulfur carrier protein ThiS, forming ThiS-thiocarboxylate. This is a step in the synthesis of thiazole, in the thiamine biosynthesis pathway. The sulfur is donated as persulfide by IscS.</text>
</comment>
<dbReference type="CDD" id="cd11716">
    <property type="entry name" value="THUMP_ThiI"/>
    <property type="match status" value="1"/>
</dbReference>
<evidence type="ECO:0000256" key="8">
    <source>
        <dbReference type="ARBA" id="ARBA00022977"/>
    </source>
</evidence>
<evidence type="ECO:0000256" key="1">
    <source>
        <dbReference type="ARBA" id="ARBA00004496"/>
    </source>
</evidence>
<feature type="binding site" evidence="18">
    <location>
        <begin position="211"/>
        <end position="212"/>
    </location>
    <ligand>
        <name>ATP</name>
        <dbReference type="ChEBI" id="CHEBI:30616"/>
    </ligand>
</feature>
<evidence type="ECO:0000256" key="3">
    <source>
        <dbReference type="ARBA" id="ARBA00022555"/>
    </source>
</evidence>
<dbReference type="EMBL" id="CP002376">
    <property type="protein sequence ID" value="AEZ59823.1"/>
    <property type="molecule type" value="Genomic_DNA"/>
</dbReference>
<evidence type="ECO:0000256" key="17">
    <source>
        <dbReference type="ARBA" id="ARBA00080570"/>
    </source>
</evidence>
<evidence type="ECO:0000256" key="14">
    <source>
        <dbReference type="ARBA" id="ARBA00071867"/>
    </source>
</evidence>
<dbReference type="GO" id="GO:0009229">
    <property type="term" value="P:thiamine diphosphate biosynthetic process"/>
    <property type="evidence" value="ECO:0007669"/>
    <property type="project" value="UniProtKB-UniRule"/>
</dbReference>
<dbReference type="Pfam" id="PF22025">
    <property type="entry name" value="ThiI_fer"/>
    <property type="match status" value="1"/>
</dbReference>
<evidence type="ECO:0000313" key="21">
    <source>
        <dbReference type="Proteomes" id="UP000008192"/>
    </source>
</evidence>
<feature type="binding site" evidence="18">
    <location>
        <position position="290"/>
    </location>
    <ligand>
        <name>ATP</name>
        <dbReference type="ChEBI" id="CHEBI:30616"/>
    </ligand>
</feature>
<comment type="catalytic activity">
    <reaction evidence="9 18">
        <text>[ThiI sulfur-carrier protein]-S-sulfanyl-L-cysteine + a uridine in tRNA + 2 reduced [2Fe-2S]-[ferredoxin] + ATP + H(+) = [ThiI sulfur-carrier protein]-L-cysteine + a 4-thiouridine in tRNA + 2 oxidized [2Fe-2S]-[ferredoxin] + AMP + diphosphate</text>
        <dbReference type="Rhea" id="RHEA:24176"/>
        <dbReference type="Rhea" id="RHEA-COMP:10000"/>
        <dbReference type="Rhea" id="RHEA-COMP:10001"/>
        <dbReference type="Rhea" id="RHEA-COMP:13337"/>
        <dbReference type="Rhea" id="RHEA-COMP:13338"/>
        <dbReference type="Rhea" id="RHEA-COMP:13339"/>
        <dbReference type="Rhea" id="RHEA-COMP:13340"/>
        <dbReference type="ChEBI" id="CHEBI:15378"/>
        <dbReference type="ChEBI" id="CHEBI:29950"/>
        <dbReference type="ChEBI" id="CHEBI:30616"/>
        <dbReference type="ChEBI" id="CHEBI:33019"/>
        <dbReference type="ChEBI" id="CHEBI:33737"/>
        <dbReference type="ChEBI" id="CHEBI:33738"/>
        <dbReference type="ChEBI" id="CHEBI:61963"/>
        <dbReference type="ChEBI" id="CHEBI:65315"/>
        <dbReference type="ChEBI" id="CHEBI:136798"/>
        <dbReference type="ChEBI" id="CHEBI:456215"/>
        <dbReference type="EC" id="2.8.1.4"/>
    </reaction>
</comment>
<dbReference type="InterPro" id="IPR050102">
    <property type="entry name" value="tRNA_sulfurtransferase_ThiI"/>
</dbReference>
<dbReference type="GO" id="GO:0004810">
    <property type="term" value="F:CCA tRNA nucleotidyltransferase activity"/>
    <property type="evidence" value="ECO:0007669"/>
    <property type="project" value="InterPro"/>
</dbReference>
<evidence type="ECO:0000256" key="16">
    <source>
        <dbReference type="ARBA" id="ARBA00077849"/>
    </source>
</evidence>
<protein>
    <recommendedName>
        <fullName evidence="14 18">Probable tRNA sulfurtransferase</fullName>
        <ecNumber evidence="13 18">2.8.1.4</ecNumber>
    </recommendedName>
    <alternativeName>
        <fullName evidence="15 18">Sulfur carrier protein ThiS sulfurtransferase</fullName>
    </alternativeName>
    <alternativeName>
        <fullName evidence="16 18">Thiamine biosynthesis protein ThiI</fullName>
    </alternativeName>
    <alternativeName>
        <fullName evidence="17 18">tRNA 4-thiouridine synthase</fullName>
    </alternativeName>
</protein>
<evidence type="ECO:0000256" key="18">
    <source>
        <dbReference type="HAMAP-Rule" id="MF_00021"/>
    </source>
</evidence>
<gene>
    <name evidence="18 20" type="primary">thiI</name>
    <name evidence="20" type="ordered locus">TPEGAU_0559</name>
</gene>
<evidence type="ECO:0000256" key="5">
    <source>
        <dbReference type="ARBA" id="ARBA00022741"/>
    </source>
</evidence>
<organism evidence="20 21">
    <name type="scientific">Treponema pallidum subsp. pertenue (strain Gauthier)</name>
    <dbReference type="NCBI Taxonomy" id="491080"/>
    <lineage>
        <taxon>Bacteria</taxon>
        <taxon>Pseudomonadati</taxon>
        <taxon>Spirochaetota</taxon>
        <taxon>Spirochaetia</taxon>
        <taxon>Spirochaetales</taxon>
        <taxon>Treponemataceae</taxon>
        <taxon>Treponema</taxon>
    </lineage>
</organism>
<dbReference type="Gene3D" id="3.40.50.620">
    <property type="entry name" value="HUPs"/>
    <property type="match status" value="1"/>
</dbReference>
<dbReference type="PANTHER" id="PTHR43209:SF1">
    <property type="entry name" value="TRNA SULFURTRANSFERASE"/>
    <property type="match status" value="1"/>
</dbReference>
<dbReference type="AlphaFoldDB" id="A0AAU8PGX3"/>
<dbReference type="CDD" id="cd01712">
    <property type="entry name" value="PPase_ThiI"/>
    <property type="match status" value="1"/>
</dbReference>
<dbReference type="GO" id="GO:0052837">
    <property type="term" value="P:thiazole biosynthetic process"/>
    <property type="evidence" value="ECO:0007669"/>
    <property type="project" value="TreeGrafter"/>
</dbReference>
<keyword evidence="7 18" id="KW-0694">RNA-binding</keyword>
<comment type="subcellular location">
    <subcellularLocation>
        <location evidence="1 18">Cytoplasm</location>
    </subcellularLocation>
</comment>
<feature type="binding site" evidence="18">
    <location>
        <position position="268"/>
    </location>
    <ligand>
        <name>ATP</name>
        <dbReference type="ChEBI" id="CHEBI:30616"/>
    </ligand>
</feature>
<evidence type="ECO:0000313" key="20">
    <source>
        <dbReference type="EMBL" id="AEZ59823.1"/>
    </source>
</evidence>
<dbReference type="InterPro" id="IPR004114">
    <property type="entry name" value="THUMP_dom"/>
</dbReference>
<dbReference type="InterPro" id="IPR014729">
    <property type="entry name" value="Rossmann-like_a/b/a_fold"/>
</dbReference>
<dbReference type="GO" id="GO:0005524">
    <property type="term" value="F:ATP binding"/>
    <property type="evidence" value="ECO:0007669"/>
    <property type="project" value="UniProtKB-UniRule"/>
</dbReference>
<evidence type="ECO:0000259" key="19">
    <source>
        <dbReference type="PROSITE" id="PS51165"/>
    </source>
</evidence>
<dbReference type="GO" id="GO:0002937">
    <property type="term" value="P:tRNA 4-thiouridine biosynthesis"/>
    <property type="evidence" value="ECO:0007669"/>
    <property type="project" value="TreeGrafter"/>
</dbReference>
<accession>A0AAU8PGX3</accession>
<dbReference type="PANTHER" id="PTHR43209">
    <property type="entry name" value="TRNA SULFURTRANSFERASE"/>
    <property type="match status" value="1"/>
</dbReference>
<comment type="similarity">
    <text evidence="12 18">Belongs to the ThiI family.</text>
</comment>
<dbReference type="InterPro" id="IPR049962">
    <property type="entry name" value="THUMP_ThiI"/>
</dbReference>
<dbReference type="SUPFAM" id="SSF52402">
    <property type="entry name" value="Adenine nucleotide alpha hydrolases-like"/>
    <property type="match status" value="1"/>
</dbReference>
<feature type="binding site" evidence="18">
    <location>
        <position position="299"/>
    </location>
    <ligand>
        <name>ATP</name>
        <dbReference type="ChEBI" id="CHEBI:30616"/>
    </ligand>
</feature>
<dbReference type="Gene3D" id="3.30.2130.30">
    <property type="match status" value="1"/>
</dbReference>
<evidence type="ECO:0000256" key="2">
    <source>
        <dbReference type="ARBA" id="ARBA00022490"/>
    </source>
</evidence>
<dbReference type="EC" id="2.8.1.4" evidence="13 18"/>
<keyword evidence="4 18" id="KW-0808">Transferase</keyword>
<keyword evidence="2 18" id="KW-0963">Cytoplasm</keyword>
<reference evidence="21" key="1">
    <citation type="journal article" date="2012" name="PLoS Negl. Trop. Dis.">
        <title>Whole genome sequences of three Treponema pallidum ssp. pertenue strains: yaws and syphilis treponemes differ in less than 0.2% of the genome sequence.</title>
        <authorList>
            <person name="Cejkova D."/>
            <person name="Zobanikova M."/>
            <person name="Chen L."/>
            <person name="Pospisilova P."/>
            <person name="Strouhal M."/>
            <person name="Qin X."/>
            <person name="Mikalova L."/>
            <person name="Norris S.J."/>
            <person name="Muzny D.M."/>
            <person name="Gibbs R.A."/>
            <person name="Fulton L.L."/>
            <person name="Sodergren E."/>
            <person name="Weinstock G.M."/>
            <person name="Smajs D."/>
        </authorList>
    </citation>
    <scope>NUCLEOTIDE SEQUENCE [LARGE SCALE GENOMIC DNA]</scope>
    <source>
        <strain evidence="21">Gauthier</strain>
    </source>
</reference>
<keyword evidence="6 18" id="KW-0067">ATP-binding</keyword>
<sequence length="401" mass="44620">MVNGSTQYLAHVGELSLKKGNRRQFEVQLERNLTLMLRSINPHVTVRAGRLYLSVPASFEAQTTAEQALSCLLGITGWAAATACPKTMEAITRCAHAEATLAAREGKRTFRIEARRADKRFCRTSSEIAREVGAVIHQSGALSVDLHYPDVVIFIEVREREAFLYGARRRGLRGLPCGVSGRGLLLLSGGIDSPVAGYRMLSRGMHIDCLYFHSYPYTPPEAQKKVEDLAKVLARYGLSTTLTVVSLTDIRKQLQTHAPAPSLTLLLRMCMMRIAEHVAREQRARCLITGESLAQVASQTLENLTVTSACTHLPIFRPLIGADKEDIVRTATEIGTYAISIRPYEDCCTLFAPKHPVLRPEVEEMQKQYQSLMLGPLLEDAFRTRKRTRIYGNYGVQESGE</sequence>
<dbReference type="InterPro" id="IPR054173">
    <property type="entry name" value="ThiI_fer"/>
</dbReference>
<dbReference type="Pfam" id="PF02568">
    <property type="entry name" value="ThiI"/>
    <property type="match status" value="1"/>
</dbReference>
<keyword evidence="5 18" id="KW-0547">Nucleotide-binding</keyword>
<dbReference type="SUPFAM" id="SSF143437">
    <property type="entry name" value="THUMP domain-like"/>
    <property type="match status" value="1"/>
</dbReference>
<evidence type="ECO:0000256" key="6">
    <source>
        <dbReference type="ARBA" id="ARBA00022840"/>
    </source>
</evidence>
<dbReference type="GO" id="GO:0009228">
    <property type="term" value="P:thiamine biosynthetic process"/>
    <property type="evidence" value="ECO:0007669"/>
    <property type="project" value="UniProtKB-KW"/>
</dbReference>
<evidence type="ECO:0000256" key="12">
    <source>
        <dbReference type="ARBA" id="ARBA00061472"/>
    </source>
</evidence>
<comment type="pathway">
    <text evidence="18">Cofactor biosynthesis; thiamine diphosphate biosynthesis.</text>
</comment>
<comment type="catalytic activity">
    <reaction evidence="10 18">
        <text>[ThiS sulfur-carrier protein]-C-terminal Gly-Gly-AMP + S-sulfanyl-L-cysteinyl-[cysteine desulfurase] + AH2 = [ThiS sulfur-carrier protein]-C-terminal-Gly-aminoethanethioate + L-cysteinyl-[cysteine desulfurase] + A + AMP + 2 H(+)</text>
        <dbReference type="Rhea" id="RHEA:43340"/>
        <dbReference type="Rhea" id="RHEA-COMP:12157"/>
        <dbReference type="Rhea" id="RHEA-COMP:12158"/>
        <dbReference type="Rhea" id="RHEA-COMP:12910"/>
        <dbReference type="Rhea" id="RHEA-COMP:19908"/>
        <dbReference type="ChEBI" id="CHEBI:13193"/>
        <dbReference type="ChEBI" id="CHEBI:15378"/>
        <dbReference type="ChEBI" id="CHEBI:17499"/>
        <dbReference type="ChEBI" id="CHEBI:29950"/>
        <dbReference type="ChEBI" id="CHEBI:61963"/>
        <dbReference type="ChEBI" id="CHEBI:90618"/>
        <dbReference type="ChEBI" id="CHEBI:232372"/>
        <dbReference type="ChEBI" id="CHEBI:456215"/>
    </reaction>
</comment>
<dbReference type="Proteomes" id="UP000008192">
    <property type="component" value="Chromosome"/>
</dbReference>
<dbReference type="GO" id="GO:0005829">
    <property type="term" value="C:cytosol"/>
    <property type="evidence" value="ECO:0007669"/>
    <property type="project" value="TreeGrafter"/>
</dbReference>
<evidence type="ECO:0000256" key="4">
    <source>
        <dbReference type="ARBA" id="ARBA00022679"/>
    </source>
</evidence>
<dbReference type="SMART" id="SM00981">
    <property type="entry name" value="THUMP"/>
    <property type="match status" value="1"/>
</dbReference>
<dbReference type="GO" id="GO:0000049">
    <property type="term" value="F:tRNA binding"/>
    <property type="evidence" value="ECO:0007669"/>
    <property type="project" value="UniProtKB-UniRule"/>
</dbReference>
<keyword evidence="8 18" id="KW-0784">Thiamine biosynthesis</keyword>
<dbReference type="RefSeq" id="WP_014342484.1">
    <property type="nucleotide sequence ID" value="NC_016843.1"/>
</dbReference>
<dbReference type="InterPro" id="IPR003720">
    <property type="entry name" value="tRNA_STrfase"/>
</dbReference>
<evidence type="ECO:0000256" key="7">
    <source>
        <dbReference type="ARBA" id="ARBA00022884"/>
    </source>
</evidence>
<dbReference type="GO" id="GO:0140741">
    <property type="term" value="F:tRNA-uracil-4 sulfurtransferase activity"/>
    <property type="evidence" value="ECO:0007669"/>
    <property type="project" value="UniProtKB-EC"/>
</dbReference>
<proteinExistence type="inferred from homology"/>
<evidence type="ECO:0000256" key="10">
    <source>
        <dbReference type="ARBA" id="ARBA00052330"/>
    </source>
</evidence>
<dbReference type="NCBIfam" id="TIGR00342">
    <property type="entry name" value="tRNA uracil 4-sulfurtransferase ThiI"/>
    <property type="match status" value="1"/>
</dbReference>
<name>A0AAU8PGX3_TREPG</name>
<dbReference type="Pfam" id="PF02926">
    <property type="entry name" value="THUMP"/>
    <property type="match status" value="1"/>
</dbReference>
<dbReference type="FunFam" id="3.40.50.620:FF:000053">
    <property type="entry name" value="Probable tRNA sulfurtransferase"/>
    <property type="match status" value="1"/>
</dbReference>
<dbReference type="InterPro" id="IPR049961">
    <property type="entry name" value="ThiI_N"/>
</dbReference>
<evidence type="ECO:0000256" key="13">
    <source>
        <dbReference type="ARBA" id="ARBA00066827"/>
    </source>
</evidence>
<feature type="binding site" evidence="18">
    <location>
        <begin position="186"/>
        <end position="187"/>
    </location>
    <ligand>
        <name>ATP</name>
        <dbReference type="ChEBI" id="CHEBI:30616"/>
    </ligand>
</feature>
<dbReference type="InterPro" id="IPR020536">
    <property type="entry name" value="ThiI_AANH"/>
</dbReference>
<dbReference type="PROSITE" id="PS51165">
    <property type="entry name" value="THUMP"/>
    <property type="match status" value="1"/>
</dbReference>
<evidence type="ECO:0000256" key="9">
    <source>
        <dbReference type="ARBA" id="ARBA00050570"/>
    </source>
</evidence>
<evidence type="ECO:0000256" key="15">
    <source>
        <dbReference type="ARBA" id="ARBA00075337"/>
    </source>
</evidence>
<keyword evidence="3 18" id="KW-0820">tRNA-binding</keyword>
<evidence type="ECO:0000256" key="11">
    <source>
        <dbReference type="ARBA" id="ARBA00058382"/>
    </source>
</evidence>